<organism evidence="2">
    <name type="scientific">Ixodes ricinus</name>
    <name type="common">Common tick</name>
    <name type="synonym">Acarus ricinus</name>
    <dbReference type="NCBI Taxonomy" id="34613"/>
    <lineage>
        <taxon>Eukaryota</taxon>
        <taxon>Metazoa</taxon>
        <taxon>Ecdysozoa</taxon>
        <taxon>Arthropoda</taxon>
        <taxon>Chelicerata</taxon>
        <taxon>Arachnida</taxon>
        <taxon>Acari</taxon>
        <taxon>Parasitiformes</taxon>
        <taxon>Ixodida</taxon>
        <taxon>Ixodoidea</taxon>
        <taxon>Ixodidae</taxon>
        <taxon>Ixodinae</taxon>
        <taxon>Ixodes</taxon>
    </lineage>
</organism>
<dbReference type="GO" id="GO:0016740">
    <property type="term" value="F:transferase activity"/>
    <property type="evidence" value="ECO:0007669"/>
    <property type="project" value="UniProtKB-KW"/>
</dbReference>
<dbReference type="InterPro" id="IPR000772">
    <property type="entry name" value="Ricin_B_lectin"/>
</dbReference>
<protein>
    <submittedName>
        <fullName evidence="2">Putative polypeptide n-acetylgalactosaminyltransferase</fullName>
    </submittedName>
</protein>
<dbReference type="SUPFAM" id="SSF50370">
    <property type="entry name" value="Ricin B-like lectins"/>
    <property type="match status" value="1"/>
</dbReference>
<proteinExistence type="evidence at transcript level"/>
<dbReference type="Pfam" id="PF00652">
    <property type="entry name" value="Ricin_B_lectin"/>
    <property type="match status" value="1"/>
</dbReference>
<feature type="domain" description="Ricin B lectin" evidence="1">
    <location>
        <begin position="14"/>
        <end position="85"/>
    </location>
</feature>
<dbReference type="PROSITE" id="PS50231">
    <property type="entry name" value="RICIN_B_LECTIN"/>
    <property type="match status" value="1"/>
</dbReference>
<dbReference type="EMBL" id="GADI01004544">
    <property type="protein sequence ID" value="JAA69264.1"/>
    <property type="molecule type" value="mRNA"/>
</dbReference>
<name>A0A0K8RFK4_IXORI</name>
<sequence length="94" mass="10278">MEDSCAQLGAVENSESGIRRKVMMAPCGENTPEPGQVWYHSAGGIIINRETGLCLESATSKQNAAYVRACTKGDTQVWRFQHYANANVKAERST</sequence>
<evidence type="ECO:0000313" key="2">
    <source>
        <dbReference type="EMBL" id="JAA69264.1"/>
    </source>
</evidence>
<dbReference type="AlphaFoldDB" id="A0A0K8RFK4"/>
<accession>A0A0K8RFK4</accession>
<dbReference type="InterPro" id="IPR035992">
    <property type="entry name" value="Ricin_B-like_lectins"/>
</dbReference>
<dbReference type="Gene3D" id="2.80.10.50">
    <property type="match status" value="1"/>
</dbReference>
<evidence type="ECO:0000259" key="1">
    <source>
        <dbReference type="Pfam" id="PF00652"/>
    </source>
</evidence>
<keyword evidence="2" id="KW-0808">Transferase</keyword>
<reference evidence="2" key="1">
    <citation type="submission" date="2012-12" db="EMBL/GenBank/DDBJ databases">
        <title>Identification and characterization of a phenylalanine ammonia-lyase gene family in Isatis indigotica Fort.</title>
        <authorList>
            <person name="Liu Q."/>
            <person name="Chen J."/>
            <person name="Zhou X."/>
            <person name="Di P."/>
            <person name="Xiao Y."/>
            <person name="Xuan H."/>
            <person name="Zhang L."/>
            <person name="Chen W."/>
        </authorList>
    </citation>
    <scope>NUCLEOTIDE SEQUENCE</scope>
    <source>
        <tissue evidence="2">Salivary gland</tissue>
    </source>
</reference>